<protein>
    <submittedName>
        <fullName evidence="1">Uncharacterized protein</fullName>
    </submittedName>
</protein>
<evidence type="ECO:0000313" key="1">
    <source>
        <dbReference type="Ensembl" id="ENSOKIP00005102473.1"/>
    </source>
</evidence>
<reference evidence="1" key="2">
    <citation type="submission" date="2025-09" db="UniProtKB">
        <authorList>
            <consortium name="Ensembl"/>
        </authorList>
    </citation>
    <scope>IDENTIFICATION</scope>
</reference>
<dbReference type="Ensembl" id="ENSOKIT00005109798.1">
    <property type="protein sequence ID" value="ENSOKIP00005102473.1"/>
    <property type="gene ID" value="ENSOKIG00005045093.1"/>
</dbReference>
<evidence type="ECO:0000313" key="2">
    <source>
        <dbReference type="Proteomes" id="UP000694557"/>
    </source>
</evidence>
<keyword evidence="2" id="KW-1185">Reference proteome</keyword>
<dbReference type="AlphaFoldDB" id="A0A8C7N5K7"/>
<proteinExistence type="predicted"/>
<sequence length="145" mass="16327">YSFELLAQSKCHIFFDVVVCLPPPFPSPGMKPDGCAGVYKKDCLSLLSSHPMEYFRRGIPLLDRSNLGLVLLLRPMGPFSPEACVWPIHTSFTTPGMGTLSWPSWLCCWQKSQQWNTLLSSDLYVTLILFSPPRWGYLQPVCTGL</sequence>
<dbReference type="GeneTree" id="ENSGT01010000229213"/>
<organism evidence="1 2">
    <name type="scientific">Oncorhynchus kisutch</name>
    <name type="common">Coho salmon</name>
    <name type="synonym">Salmo kisutch</name>
    <dbReference type="NCBI Taxonomy" id="8019"/>
    <lineage>
        <taxon>Eukaryota</taxon>
        <taxon>Metazoa</taxon>
        <taxon>Chordata</taxon>
        <taxon>Craniata</taxon>
        <taxon>Vertebrata</taxon>
        <taxon>Euteleostomi</taxon>
        <taxon>Actinopterygii</taxon>
        <taxon>Neopterygii</taxon>
        <taxon>Teleostei</taxon>
        <taxon>Protacanthopterygii</taxon>
        <taxon>Salmoniformes</taxon>
        <taxon>Salmonidae</taxon>
        <taxon>Salmoninae</taxon>
        <taxon>Oncorhynchus</taxon>
    </lineage>
</organism>
<name>A0A8C7N5K7_ONCKI</name>
<dbReference type="Proteomes" id="UP000694557">
    <property type="component" value="Unassembled WGS sequence"/>
</dbReference>
<reference evidence="1" key="1">
    <citation type="submission" date="2025-08" db="UniProtKB">
        <authorList>
            <consortium name="Ensembl"/>
        </authorList>
    </citation>
    <scope>IDENTIFICATION</scope>
</reference>
<accession>A0A8C7N5K7</accession>